<reference evidence="1" key="2">
    <citation type="submission" date="2020-05" db="UniProtKB">
        <authorList>
            <consortium name="EnsemblMetazoa"/>
        </authorList>
    </citation>
    <scope>IDENTIFICATION</scope>
    <source>
        <strain evidence="1">WRAIR2</strain>
    </source>
</reference>
<protein>
    <recommendedName>
        <fullName evidence="3">DUF4806 domain-containing protein</fullName>
    </recommendedName>
</protein>
<proteinExistence type="predicted"/>
<dbReference type="AlphaFoldDB" id="A0A182N3V4"/>
<dbReference type="EnsemblMetazoa" id="ADIR002318-RA">
    <property type="protein sequence ID" value="ADIR002318-PA"/>
    <property type="gene ID" value="ADIR002318"/>
</dbReference>
<organism evidence="1 2">
    <name type="scientific">Anopheles dirus</name>
    <dbReference type="NCBI Taxonomy" id="7168"/>
    <lineage>
        <taxon>Eukaryota</taxon>
        <taxon>Metazoa</taxon>
        <taxon>Ecdysozoa</taxon>
        <taxon>Arthropoda</taxon>
        <taxon>Hexapoda</taxon>
        <taxon>Insecta</taxon>
        <taxon>Pterygota</taxon>
        <taxon>Neoptera</taxon>
        <taxon>Endopterygota</taxon>
        <taxon>Diptera</taxon>
        <taxon>Nematocera</taxon>
        <taxon>Culicoidea</taxon>
        <taxon>Culicidae</taxon>
        <taxon>Anophelinae</taxon>
        <taxon>Anopheles</taxon>
    </lineage>
</organism>
<evidence type="ECO:0000313" key="2">
    <source>
        <dbReference type="Proteomes" id="UP000075884"/>
    </source>
</evidence>
<accession>A0A182N3V4</accession>
<dbReference type="STRING" id="7168.A0A182N3V4"/>
<evidence type="ECO:0008006" key="3">
    <source>
        <dbReference type="Google" id="ProtNLM"/>
    </source>
</evidence>
<dbReference type="Proteomes" id="UP000075884">
    <property type="component" value="Unassembled WGS sequence"/>
</dbReference>
<name>A0A182N3V4_9DIPT</name>
<dbReference type="VEuPathDB" id="VectorBase:ADIR002318"/>
<sequence length="603" mass="67969">MPYAIVETTDALGGTELLVAPESWILQKPGGTPVLCWPNVRNIGTLNTLLEDDLSVPGKMWEKHKCEIKCGNVASLLTAGTMLEALQRSGESVAAKGATSTAPVQKNAASVDLRMNSELVEVDDDDDGGEDFSIPLDTCSSYNDRSTGDPLEKVAPNDPSSVEMYNELKRLVEQNHKNAMKKLNDGFYSLQQSLVSVAMPYVIVETTDAIGRKELFAAPESWIQTDQRKTTYLSWPNARTSAKLSELLSDDRSVPSVVWDRHECEVICRNISSLESADKVLETMQKQCKELLGSSAMDTEEMSGSECSTEDEQLSQIGAWTTVDKNIGMPYAVVESTDAIGKKELFIAPETWIQTDPLKTTYLSWPNVRTISKLRALLADEFSVPSVVWERQECEVICRNIPSLESADKLLDTMQKQCKEQSSISVMDADEMIVSECSTEDESSPQNDPFNAIEENLELTAQEKEEDPLVDMKPFPQLLNLIFELKSLIEYNQQEIGKKLEEGFFRVQRTIISLTEKNHEWIRKDLHLNSVCEHGMERFKINAFKTKEELDVFEQQLNDAEYKKKVQNWIDFAVGHTQTANHRMHELIDLIFDRKLFACFTCQ</sequence>
<reference evidence="2" key="1">
    <citation type="submission" date="2013-03" db="EMBL/GenBank/DDBJ databases">
        <title>The Genome Sequence of Anopheles dirus WRAIR2.</title>
        <authorList>
            <consortium name="The Broad Institute Genomics Platform"/>
            <person name="Neafsey D.E."/>
            <person name="Walton C."/>
            <person name="Walker B."/>
            <person name="Young S.K."/>
            <person name="Zeng Q."/>
            <person name="Gargeya S."/>
            <person name="Fitzgerald M."/>
            <person name="Haas B."/>
            <person name="Abouelleil A."/>
            <person name="Allen A.W."/>
            <person name="Alvarado L."/>
            <person name="Arachchi H.M."/>
            <person name="Berlin A.M."/>
            <person name="Chapman S.B."/>
            <person name="Gainer-Dewar J."/>
            <person name="Goldberg J."/>
            <person name="Griggs A."/>
            <person name="Gujja S."/>
            <person name="Hansen M."/>
            <person name="Howarth C."/>
            <person name="Imamovic A."/>
            <person name="Ireland A."/>
            <person name="Larimer J."/>
            <person name="McCowan C."/>
            <person name="Murphy C."/>
            <person name="Pearson M."/>
            <person name="Poon T.W."/>
            <person name="Priest M."/>
            <person name="Roberts A."/>
            <person name="Saif S."/>
            <person name="Shea T."/>
            <person name="Sisk P."/>
            <person name="Sykes S."/>
            <person name="Wortman J."/>
            <person name="Nusbaum C."/>
            <person name="Birren B."/>
        </authorList>
    </citation>
    <scope>NUCLEOTIDE SEQUENCE [LARGE SCALE GENOMIC DNA]</scope>
    <source>
        <strain evidence="2">WRAIR2</strain>
    </source>
</reference>
<evidence type="ECO:0000313" key="1">
    <source>
        <dbReference type="EnsemblMetazoa" id="ADIR002318-PA"/>
    </source>
</evidence>
<keyword evidence="2" id="KW-1185">Reference proteome</keyword>